<name>A0A2T4A1D3_TRIHA</name>
<reference evidence="2 3" key="1">
    <citation type="submission" date="2016-07" db="EMBL/GenBank/DDBJ databases">
        <title>Multiple horizontal gene transfer events from other fungi enriched the ability of initially mycotrophic Trichoderma (Ascomycota) to feed on dead plant biomass.</title>
        <authorList>
            <consortium name="DOE Joint Genome Institute"/>
            <person name="Aerts A."/>
            <person name="Atanasova L."/>
            <person name="Chenthamara K."/>
            <person name="Zhang J."/>
            <person name="Grujic M."/>
            <person name="Henrissat B."/>
            <person name="Kuo A."/>
            <person name="Salamov A."/>
            <person name="Lipzen A."/>
            <person name="Labutti K."/>
            <person name="Barry K."/>
            <person name="Miao Y."/>
            <person name="Rahimi M.J."/>
            <person name="Shen Q."/>
            <person name="Grigoriev I.V."/>
            <person name="Kubicek C.P."/>
            <person name="Druzhinina I.S."/>
        </authorList>
    </citation>
    <scope>NUCLEOTIDE SEQUENCE [LARGE SCALE GENOMIC DNA]</scope>
    <source>
        <strain evidence="2 3">CBS 226.95</strain>
    </source>
</reference>
<proteinExistence type="predicted"/>
<dbReference type="Proteomes" id="UP000241690">
    <property type="component" value="Unassembled WGS sequence"/>
</dbReference>
<evidence type="ECO:0000256" key="1">
    <source>
        <dbReference type="SAM" id="SignalP"/>
    </source>
</evidence>
<feature type="signal peptide" evidence="1">
    <location>
        <begin position="1"/>
        <end position="17"/>
    </location>
</feature>
<dbReference type="RefSeq" id="XP_024770551.1">
    <property type="nucleotide sequence ID" value="XM_024921081.1"/>
</dbReference>
<keyword evidence="3" id="KW-1185">Reference proteome</keyword>
<evidence type="ECO:0008006" key="4">
    <source>
        <dbReference type="Google" id="ProtNLM"/>
    </source>
</evidence>
<sequence length="116" mass="12949">MMACVLLILTAARFVALRRQDALPVLRPRSRACPCPGALPTKLRPFDPLTSPLCGRPVSKDPAVRIGSWIDANAVRHPVYVGCTKTEYRAEHILIQTNTKHMQHVLPYLTALLLLR</sequence>
<dbReference type="GeneID" id="36629656"/>
<evidence type="ECO:0000313" key="3">
    <source>
        <dbReference type="Proteomes" id="UP000241690"/>
    </source>
</evidence>
<accession>A0A2T4A1D3</accession>
<feature type="chain" id="PRO_5015617905" description="Secreted protein" evidence="1">
    <location>
        <begin position="18"/>
        <end position="116"/>
    </location>
</feature>
<evidence type="ECO:0000313" key="2">
    <source>
        <dbReference type="EMBL" id="PTB50874.1"/>
    </source>
</evidence>
<dbReference type="AlphaFoldDB" id="A0A2T4A1D3"/>
<dbReference type="EMBL" id="KZ679687">
    <property type="protein sequence ID" value="PTB50874.1"/>
    <property type="molecule type" value="Genomic_DNA"/>
</dbReference>
<gene>
    <name evidence="2" type="ORF">M431DRAFT_540824</name>
</gene>
<organism evidence="2 3">
    <name type="scientific">Trichoderma harzianum CBS 226.95</name>
    <dbReference type="NCBI Taxonomy" id="983964"/>
    <lineage>
        <taxon>Eukaryota</taxon>
        <taxon>Fungi</taxon>
        <taxon>Dikarya</taxon>
        <taxon>Ascomycota</taxon>
        <taxon>Pezizomycotina</taxon>
        <taxon>Sordariomycetes</taxon>
        <taxon>Hypocreomycetidae</taxon>
        <taxon>Hypocreales</taxon>
        <taxon>Hypocreaceae</taxon>
        <taxon>Trichoderma</taxon>
    </lineage>
</organism>
<protein>
    <recommendedName>
        <fullName evidence="4">Secreted protein</fullName>
    </recommendedName>
</protein>
<keyword evidence="1" id="KW-0732">Signal</keyword>